<dbReference type="GO" id="GO:0016491">
    <property type="term" value="F:oxidoreductase activity"/>
    <property type="evidence" value="ECO:0007669"/>
    <property type="project" value="UniProtKB-KW"/>
</dbReference>
<keyword evidence="2" id="KW-0560">Oxidoreductase</keyword>
<dbReference type="InterPro" id="IPR000415">
    <property type="entry name" value="Nitroreductase-like"/>
</dbReference>
<dbReference type="RefSeq" id="WP_076172361.1">
    <property type="nucleotide sequence ID" value="NZ_MRTP01000005.1"/>
</dbReference>
<dbReference type="Proteomes" id="UP000187172">
    <property type="component" value="Unassembled WGS sequence"/>
</dbReference>
<proteinExistence type="inferred from homology"/>
<dbReference type="CDD" id="cd02137">
    <property type="entry name" value="MhqN-like"/>
    <property type="match status" value="1"/>
</dbReference>
<protein>
    <submittedName>
        <fullName evidence="4">Nitroreductase family protein</fullName>
    </submittedName>
</protein>
<dbReference type="STRING" id="297318.BK138_20020"/>
<feature type="domain" description="Nitroreductase" evidence="3">
    <location>
        <begin position="19"/>
        <end position="195"/>
    </location>
</feature>
<dbReference type="InterPro" id="IPR029479">
    <property type="entry name" value="Nitroreductase"/>
</dbReference>
<evidence type="ECO:0000256" key="1">
    <source>
        <dbReference type="ARBA" id="ARBA00007118"/>
    </source>
</evidence>
<dbReference type="SUPFAM" id="SSF55469">
    <property type="entry name" value="FMN-dependent nitroreductase-like"/>
    <property type="match status" value="1"/>
</dbReference>
<evidence type="ECO:0000313" key="5">
    <source>
        <dbReference type="Proteomes" id="UP000187172"/>
    </source>
</evidence>
<comment type="similarity">
    <text evidence="1">Belongs to the nitroreductase family.</text>
</comment>
<reference evidence="4 5" key="1">
    <citation type="submission" date="2016-11" db="EMBL/GenBank/DDBJ databases">
        <title>Paenibacillus species isolates.</title>
        <authorList>
            <person name="Beno S.M."/>
        </authorList>
    </citation>
    <scope>NUCLEOTIDE SEQUENCE [LARGE SCALE GENOMIC DNA]</scope>
    <source>
        <strain evidence="4 5">FSL R5-0378</strain>
    </source>
</reference>
<sequence>MSVSQLSQTVEQQPFFNVIQERRSVRSYDPEVKISREEMNEILQQAALAPSAANLQPWRFLVIDSQELKQKLYPIAFNQQQVIEASAVIAVLGDLEGYKLAEKIYGMAVDAGYMPADTAQSFVERYQTMFASMPSETVLQKISIDGGLVSMQLMLVARAKGYDTVPMGGFDHAKFAEAFDIPERYAPIMLIAIGKAANPGHPTLRLPMEDVAFFNEMPKE</sequence>
<dbReference type="PANTHER" id="PTHR43673">
    <property type="entry name" value="NAD(P)H NITROREDUCTASE YDGI-RELATED"/>
    <property type="match status" value="1"/>
</dbReference>
<keyword evidence="5" id="KW-1185">Reference proteome</keyword>
<name>A0A1R1EMV9_9BACL</name>
<dbReference type="EMBL" id="MRTP01000005">
    <property type="protein sequence ID" value="OMF53184.1"/>
    <property type="molecule type" value="Genomic_DNA"/>
</dbReference>
<organism evidence="4 5">
    <name type="scientific">Paenibacillus rhizosphaerae</name>
    <dbReference type="NCBI Taxonomy" id="297318"/>
    <lineage>
        <taxon>Bacteria</taxon>
        <taxon>Bacillati</taxon>
        <taxon>Bacillota</taxon>
        <taxon>Bacilli</taxon>
        <taxon>Bacillales</taxon>
        <taxon>Paenibacillaceae</taxon>
        <taxon>Paenibacillus</taxon>
    </lineage>
</organism>
<gene>
    <name evidence="4" type="ORF">BK138_20020</name>
</gene>
<evidence type="ECO:0000313" key="4">
    <source>
        <dbReference type="EMBL" id="OMF53184.1"/>
    </source>
</evidence>
<evidence type="ECO:0000256" key="2">
    <source>
        <dbReference type="ARBA" id="ARBA00023002"/>
    </source>
</evidence>
<dbReference type="PANTHER" id="PTHR43673:SF3">
    <property type="entry name" value="NAD(P)H NITROREDUCTASE YODC-RELATED"/>
    <property type="match status" value="1"/>
</dbReference>
<accession>A0A1R1EMV9</accession>
<evidence type="ECO:0000259" key="3">
    <source>
        <dbReference type="Pfam" id="PF00881"/>
    </source>
</evidence>
<dbReference type="Pfam" id="PF00881">
    <property type="entry name" value="Nitroreductase"/>
    <property type="match status" value="1"/>
</dbReference>
<dbReference type="Gene3D" id="3.40.109.10">
    <property type="entry name" value="NADH Oxidase"/>
    <property type="match status" value="1"/>
</dbReference>
<dbReference type="AlphaFoldDB" id="A0A1R1EMV9"/>
<comment type="caution">
    <text evidence="4">The sequence shown here is derived from an EMBL/GenBank/DDBJ whole genome shotgun (WGS) entry which is preliminary data.</text>
</comment>